<dbReference type="EMBL" id="CAJHUC010002482">
    <property type="protein sequence ID" value="CAD7703887.1"/>
    <property type="molecule type" value="Genomic_DNA"/>
</dbReference>
<accession>A0A8S1JCJ6</accession>
<feature type="region of interest" description="Disordered" evidence="1">
    <location>
        <begin position="176"/>
        <end position="200"/>
    </location>
</feature>
<organism evidence="2 3">
    <name type="scientific">Ostreobium quekettii</name>
    <dbReference type="NCBI Taxonomy" id="121088"/>
    <lineage>
        <taxon>Eukaryota</taxon>
        <taxon>Viridiplantae</taxon>
        <taxon>Chlorophyta</taxon>
        <taxon>core chlorophytes</taxon>
        <taxon>Ulvophyceae</taxon>
        <taxon>TCBD clade</taxon>
        <taxon>Bryopsidales</taxon>
        <taxon>Ostreobineae</taxon>
        <taxon>Ostreobiaceae</taxon>
        <taxon>Ostreobium</taxon>
    </lineage>
</organism>
<feature type="region of interest" description="Disordered" evidence="1">
    <location>
        <begin position="1"/>
        <end position="20"/>
    </location>
</feature>
<sequence length="337" mass="36627">MGSIMMSRGPHSAGIARDASEVRESGGVAITWEELLGIGGDCPEVASESPDFNARVKPFAGALHGGEESMIASLTSTRREAWRRVGDGPAKGFDADLRRRRDLLMKTSGANRNSTSLPWFRSPPSPPSRSGSGDRCLDSDQDGEVDKDEGGNEAVSPSVEDSAIGVEGRVGWLLFKRPKDGGQRPARRRAVEKSYGGQPELQVRRWRSDSSMGNTARRDASLDSRELPGVLEMVRSVPDIHRELALERAASPLSVESQHGRGGDGRLDSSASWSTEYQPEARTEEQACAARMDSGILTESEDMAVDCCPWINLRYEDMMYTGGGRWAGLGVEWSVVQ</sequence>
<feature type="region of interest" description="Disordered" evidence="1">
    <location>
        <begin position="251"/>
        <end position="280"/>
    </location>
</feature>
<feature type="region of interest" description="Disordered" evidence="1">
    <location>
        <begin position="106"/>
        <end position="162"/>
    </location>
</feature>
<protein>
    <submittedName>
        <fullName evidence="2">Uncharacterized protein</fullName>
    </submittedName>
</protein>
<evidence type="ECO:0000313" key="2">
    <source>
        <dbReference type="EMBL" id="CAD7703887.1"/>
    </source>
</evidence>
<dbReference type="Proteomes" id="UP000708148">
    <property type="component" value="Unassembled WGS sequence"/>
</dbReference>
<feature type="compositionally biased region" description="Basic and acidic residues" evidence="1">
    <location>
        <begin position="258"/>
        <end position="267"/>
    </location>
</feature>
<evidence type="ECO:0000256" key="1">
    <source>
        <dbReference type="SAM" id="MobiDB-lite"/>
    </source>
</evidence>
<name>A0A8S1JCJ6_9CHLO</name>
<reference evidence="2" key="1">
    <citation type="submission" date="2020-12" db="EMBL/GenBank/DDBJ databases">
        <authorList>
            <person name="Iha C."/>
        </authorList>
    </citation>
    <scope>NUCLEOTIDE SEQUENCE</scope>
</reference>
<gene>
    <name evidence="2" type="ORF">OSTQU699_LOCUS9244</name>
</gene>
<keyword evidence="3" id="KW-1185">Reference proteome</keyword>
<evidence type="ECO:0000313" key="3">
    <source>
        <dbReference type="Proteomes" id="UP000708148"/>
    </source>
</evidence>
<comment type="caution">
    <text evidence="2">The sequence shown here is derived from an EMBL/GenBank/DDBJ whole genome shotgun (WGS) entry which is preliminary data.</text>
</comment>
<proteinExistence type="predicted"/>
<feature type="compositionally biased region" description="Polar residues" evidence="1">
    <location>
        <begin position="108"/>
        <end position="117"/>
    </location>
</feature>
<dbReference type="AlphaFoldDB" id="A0A8S1JCJ6"/>